<dbReference type="Proteomes" id="UP000284403">
    <property type="component" value="Unassembled WGS sequence"/>
</dbReference>
<evidence type="ECO:0000313" key="3">
    <source>
        <dbReference type="EMBL" id="RNF00862.1"/>
    </source>
</evidence>
<dbReference type="GeneID" id="40322337"/>
<dbReference type="Pfam" id="PF07999">
    <property type="entry name" value="RHSP"/>
    <property type="match status" value="1"/>
</dbReference>
<evidence type="ECO:0000313" key="4">
    <source>
        <dbReference type="Proteomes" id="UP000284403"/>
    </source>
</evidence>
<keyword evidence="4" id="KW-1185">Reference proteome</keyword>
<comment type="caution">
    <text evidence="3">The sequence shown here is derived from an EMBL/GenBank/DDBJ whole genome shotgun (WGS) entry which is preliminary data.</text>
</comment>
<sequence length="396" mass="44452">MKAFYAWQRRNSHLNEEQTNTTPEEGWRTVKQRIVQVGPLPRYVFDDGAFKARWEAIEAALSCRSDAAWKRFAKLLFAKVEWSDDGATHKLIKLVRVLWVGGNNRAVVLAAAAAAAAAGRRVSESSRNVPVAIEIEARLRRLVLKENFQMSALLSALGTCCLNAAAHLERLGCLAFLIGGVAEAVARKTKYIPRTAGGEPRASVLAEEHARGRFPRCSFLFEYTKRGPHEAEIQKVDLEPGVLYIPDTRLFPVLDAFYVAEVQPEAPPAEPGRARDTPTGDQSSAGKKMTLVGLQVTMQDTHDTTASKMALFMEYMRSNFNNWEVLKEAMGWEIIYIRHAESMPMTTRQRCTFTGQRSSDPQAPENFWERKVEQYQVQLDAEVAQLLVAANKRRLV</sequence>
<dbReference type="EMBL" id="MKKU01000858">
    <property type="protein sequence ID" value="RNF00862.1"/>
    <property type="molecule type" value="Genomic_DNA"/>
</dbReference>
<dbReference type="InterPro" id="IPR006518">
    <property type="entry name" value="Trypano_RHS"/>
</dbReference>
<dbReference type="InterPro" id="IPR046836">
    <property type="entry name" value="RHS_C"/>
</dbReference>
<protein>
    <submittedName>
        <fullName evidence="3">Putative retrotransposon hot spot (RHS) protein</fullName>
    </submittedName>
</protein>
<dbReference type="AlphaFoldDB" id="A0A422N602"/>
<reference evidence="3 4" key="1">
    <citation type="journal article" date="2018" name="BMC Genomics">
        <title>Genomic comparison of Trypanosoma conorhini and Trypanosoma rangeli to Trypanosoma cruzi strains of high and low virulence.</title>
        <authorList>
            <person name="Bradwell K.R."/>
            <person name="Koparde V.N."/>
            <person name="Matveyev A.V."/>
            <person name="Serrano M.G."/>
            <person name="Alves J.M."/>
            <person name="Parikh H."/>
            <person name="Huang B."/>
            <person name="Lee V."/>
            <person name="Espinosa-Alvarez O."/>
            <person name="Ortiz P.A."/>
            <person name="Costa-Martins A.G."/>
            <person name="Teixeira M.M."/>
            <person name="Buck G.A."/>
        </authorList>
    </citation>
    <scope>NUCLEOTIDE SEQUENCE [LARGE SCALE GENOMIC DNA]</scope>
    <source>
        <strain evidence="3 4">025E</strain>
    </source>
</reference>
<feature type="region of interest" description="Disordered" evidence="1">
    <location>
        <begin position="265"/>
        <end position="285"/>
    </location>
</feature>
<accession>A0A422N602</accession>
<name>A0A422N602_9TRYP</name>
<proteinExistence type="predicted"/>
<dbReference type="OrthoDB" id="252861at2759"/>
<gene>
    <name evidence="3" type="ORF">Tco025E_08726</name>
</gene>
<dbReference type="NCBIfam" id="TIGR01631">
    <property type="entry name" value="Trypano_RHS"/>
    <property type="match status" value="1"/>
</dbReference>
<feature type="domain" description="Retrotransposon hot spot protein,C-terminal" evidence="2">
    <location>
        <begin position="1"/>
        <end position="193"/>
    </location>
</feature>
<dbReference type="RefSeq" id="XP_029224333.1">
    <property type="nucleotide sequence ID" value="XM_029375569.1"/>
</dbReference>
<organism evidence="3 4">
    <name type="scientific">Trypanosoma conorhini</name>
    <dbReference type="NCBI Taxonomy" id="83891"/>
    <lineage>
        <taxon>Eukaryota</taxon>
        <taxon>Discoba</taxon>
        <taxon>Euglenozoa</taxon>
        <taxon>Kinetoplastea</taxon>
        <taxon>Metakinetoplastina</taxon>
        <taxon>Trypanosomatida</taxon>
        <taxon>Trypanosomatidae</taxon>
        <taxon>Trypanosoma</taxon>
    </lineage>
</organism>
<evidence type="ECO:0000256" key="1">
    <source>
        <dbReference type="SAM" id="MobiDB-lite"/>
    </source>
</evidence>
<evidence type="ECO:0000259" key="2">
    <source>
        <dbReference type="Pfam" id="PF07999"/>
    </source>
</evidence>